<dbReference type="STRING" id="1149755.A0A2J6RH79"/>
<feature type="domain" description="AMP-dependent synthetase/ligase" evidence="1">
    <location>
        <begin position="47"/>
        <end position="422"/>
    </location>
</feature>
<dbReference type="InterPro" id="IPR020845">
    <property type="entry name" value="AMP-binding_CS"/>
</dbReference>
<name>A0A2J6RH79_HYAVF</name>
<organism evidence="3 4">
    <name type="scientific">Hyaloscypha variabilis (strain UAMH 11265 / GT02V1 / F)</name>
    <name type="common">Meliniomyces variabilis</name>
    <dbReference type="NCBI Taxonomy" id="1149755"/>
    <lineage>
        <taxon>Eukaryota</taxon>
        <taxon>Fungi</taxon>
        <taxon>Dikarya</taxon>
        <taxon>Ascomycota</taxon>
        <taxon>Pezizomycotina</taxon>
        <taxon>Leotiomycetes</taxon>
        <taxon>Helotiales</taxon>
        <taxon>Hyaloscyphaceae</taxon>
        <taxon>Hyaloscypha</taxon>
        <taxon>Hyaloscypha variabilis</taxon>
    </lineage>
</organism>
<evidence type="ECO:0000259" key="2">
    <source>
        <dbReference type="Pfam" id="PF13193"/>
    </source>
</evidence>
<dbReference type="Gene3D" id="3.40.50.12780">
    <property type="entry name" value="N-terminal domain of ligase-like"/>
    <property type="match status" value="1"/>
</dbReference>
<sequence length="585" mass="64856">MIFKSPSWVPKLPPPPDSIPVSEFILNEKYGRRSLKDSRDPYTCGLTGKSYSTEQIRARRDDLAKSLREELGWQVSSGSAYEKVGVIFCLNTIDLMMISWAIHRLNGISSPANAAYSPSELAFQLKTSRAKCIFTCSALLPTAVEAAKIAGVPEHAIYLCPVSDPSPKAAQIPSGMKNLEELISRGKGLLDLEDQIWSAEQGKIQTAFICYSSGTSGLPKGVEISHFNIISNVLQRTTFEAPWRKQHTNDATEVVMGCLPFSHIYGLVLICHTSTYRGDQVIVLPKFDLVNFLKSIEGFKIYELFVVPPIVVLMTKNLEVLRNYDLSSVKFLYTGAAPLGKESVMAMQSVYPDWQVCQAYGLTESATVVSSTSRADNWHGSSGSLLPGAEVRIVSADGKDIEEYDSPGELWVKAPSVVIGYLDNEKATKETFVEDQHGRWLKTGDEGEMRVCPASGNEHVWIVDRIKELIKVNGNQVAPAELEGHLLSHPYVSDCAVISIPNEVSGEAPKAYVVKSNGVGKTVDEEAAKREIMEHVKKHKTKYKWVQEIEFIDTIPKSPSGKILRRILRDSDRAQRKKQCIYAKI</sequence>
<keyword evidence="3" id="KW-0436">Ligase</keyword>
<dbReference type="Gene3D" id="3.30.300.30">
    <property type="match status" value="1"/>
</dbReference>
<proteinExistence type="predicted"/>
<dbReference type="OrthoDB" id="6509636at2759"/>
<dbReference type="InterPro" id="IPR025110">
    <property type="entry name" value="AMP-bd_C"/>
</dbReference>
<dbReference type="InterPro" id="IPR000873">
    <property type="entry name" value="AMP-dep_synth/lig_dom"/>
</dbReference>
<dbReference type="EMBL" id="KZ613948">
    <property type="protein sequence ID" value="PMD37847.1"/>
    <property type="molecule type" value="Genomic_DNA"/>
</dbReference>
<dbReference type="PANTHER" id="PTHR24096:SF422">
    <property type="entry name" value="BCDNA.GH02901"/>
    <property type="match status" value="1"/>
</dbReference>
<keyword evidence="4" id="KW-1185">Reference proteome</keyword>
<dbReference type="Pfam" id="PF13193">
    <property type="entry name" value="AMP-binding_C"/>
    <property type="match status" value="1"/>
</dbReference>
<evidence type="ECO:0000313" key="4">
    <source>
        <dbReference type="Proteomes" id="UP000235786"/>
    </source>
</evidence>
<dbReference type="SUPFAM" id="SSF56801">
    <property type="entry name" value="Acetyl-CoA synthetase-like"/>
    <property type="match status" value="1"/>
</dbReference>
<dbReference type="CDD" id="cd05911">
    <property type="entry name" value="Firefly_Luc_like"/>
    <property type="match status" value="1"/>
</dbReference>
<accession>A0A2J6RH79</accession>
<dbReference type="InterPro" id="IPR042099">
    <property type="entry name" value="ANL_N_sf"/>
</dbReference>
<dbReference type="InterPro" id="IPR045851">
    <property type="entry name" value="AMP-bd_C_sf"/>
</dbReference>
<dbReference type="Proteomes" id="UP000235786">
    <property type="component" value="Unassembled WGS sequence"/>
</dbReference>
<feature type="domain" description="AMP-binding enzyme C-terminal" evidence="2">
    <location>
        <begin position="481"/>
        <end position="562"/>
    </location>
</feature>
<protein>
    <submittedName>
        <fullName evidence="3">Phenylacetyl-CoA ligase-like protein</fullName>
    </submittedName>
</protein>
<gene>
    <name evidence="3" type="ORF">L207DRAFT_598271</name>
</gene>
<reference evidence="3 4" key="1">
    <citation type="submission" date="2016-04" db="EMBL/GenBank/DDBJ databases">
        <title>A degradative enzymes factory behind the ericoid mycorrhizal symbiosis.</title>
        <authorList>
            <consortium name="DOE Joint Genome Institute"/>
            <person name="Martino E."/>
            <person name="Morin E."/>
            <person name="Grelet G."/>
            <person name="Kuo A."/>
            <person name="Kohler A."/>
            <person name="Daghino S."/>
            <person name="Barry K."/>
            <person name="Choi C."/>
            <person name="Cichocki N."/>
            <person name="Clum A."/>
            <person name="Copeland A."/>
            <person name="Hainaut M."/>
            <person name="Haridas S."/>
            <person name="Labutti K."/>
            <person name="Lindquist E."/>
            <person name="Lipzen A."/>
            <person name="Khouja H.-R."/>
            <person name="Murat C."/>
            <person name="Ohm R."/>
            <person name="Olson A."/>
            <person name="Spatafora J."/>
            <person name="Veneault-Fourrey C."/>
            <person name="Henrissat B."/>
            <person name="Grigoriev I."/>
            <person name="Martin F."/>
            <person name="Perotto S."/>
        </authorList>
    </citation>
    <scope>NUCLEOTIDE SEQUENCE [LARGE SCALE GENOMIC DNA]</scope>
    <source>
        <strain evidence="3 4">F</strain>
    </source>
</reference>
<dbReference type="PROSITE" id="PS00455">
    <property type="entry name" value="AMP_BINDING"/>
    <property type="match status" value="1"/>
</dbReference>
<dbReference type="Pfam" id="PF00501">
    <property type="entry name" value="AMP-binding"/>
    <property type="match status" value="1"/>
</dbReference>
<dbReference type="PANTHER" id="PTHR24096">
    <property type="entry name" value="LONG-CHAIN-FATTY-ACID--COA LIGASE"/>
    <property type="match status" value="1"/>
</dbReference>
<evidence type="ECO:0000259" key="1">
    <source>
        <dbReference type="Pfam" id="PF00501"/>
    </source>
</evidence>
<dbReference type="GO" id="GO:0016405">
    <property type="term" value="F:CoA-ligase activity"/>
    <property type="evidence" value="ECO:0007669"/>
    <property type="project" value="TreeGrafter"/>
</dbReference>
<dbReference type="AlphaFoldDB" id="A0A2J6RH79"/>
<evidence type="ECO:0000313" key="3">
    <source>
        <dbReference type="EMBL" id="PMD37847.1"/>
    </source>
</evidence>